<evidence type="ECO:0000313" key="1">
    <source>
        <dbReference type="EMBL" id="TRM63663.1"/>
    </source>
</evidence>
<evidence type="ECO:0000313" key="2">
    <source>
        <dbReference type="Proteomes" id="UP000320762"/>
    </source>
</evidence>
<name>A0A550CFT9_9AGAR</name>
<keyword evidence="2" id="KW-1185">Reference proteome</keyword>
<dbReference type="Proteomes" id="UP000320762">
    <property type="component" value="Unassembled WGS sequence"/>
</dbReference>
<gene>
    <name evidence="1" type="ORF">BD626DRAFT_274915</name>
</gene>
<dbReference type="AlphaFoldDB" id="A0A550CFT9"/>
<organism evidence="1 2">
    <name type="scientific">Schizophyllum amplum</name>
    <dbReference type="NCBI Taxonomy" id="97359"/>
    <lineage>
        <taxon>Eukaryota</taxon>
        <taxon>Fungi</taxon>
        <taxon>Dikarya</taxon>
        <taxon>Basidiomycota</taxon>
        <taxon>Agaricomycotina</taxon>
        <taxon>Agaricomycetes</taxon>
        <taxon>Agaricomycetidae</taxon>
        <taxon>Agaricales</taxon>
        <taxon>Schizophyllaceae</taxon>
        <taxon>Schizophyllum</taxon>
    </lineage>
</organism>
<reference evidence="1 2" key="1">
    <citation type="journal article" date="2019" name="New Phytol.">
        <title>Comparative genomics reveals unique wood-decay strategies and fruiting body development in the Schizophyllaceae.</title>
        <authorList>
            <person name="Almasi E."/>
            <person name="Sahu N."/>
            <person name="Krizsan K."/>
            <person name="Balint B."/>
            <person name="Kovacs G.M."/>
            <person name="Kiss B."/>
            <person name="Cseklye J."/>
            <person name="Drula E."/>
            <person name="Henrissat B."/>
            <person name="Nagy I."/>
            <person name="Chovatia M."/>
            <person name="Adam C."/>
            <person name="LaButti K."/>
            <person name="Lipzen A."/>
            <person name="Riley R."/>
            <person name="Grigoriev I.V."/>
            <person name="Nagy L.G."/>
        </authorList>
    </citation>
    <scope>NUCLEOTIDE SEQUENCE [LARGE SCALE GENOMIC DNA]</scope>
    <source>
        <strain evidence="1 2">NL-1724</strain>
    </source>
</reference>
<sequence>MQQELLLAATAPSFLALHAHLTTLVASRAYLPDGHSHQDLEEAAPRAVFRLLALGHRHSFATRLARRILLIFGSLQTTRLLPGLNSLPASDLLIESGRHRLPSAMKVCLQHDRYTVQHGRA</sequence>
<comment type="caution">
    <text evidence="1">The sequence shown here is derived from an EMBL/GenBank/DDBJ whole genome shotgun (WGS) entry which is preliminary data.</text>
</comment>
<proteinExistence type="predicted"/>
<protein>
    <submittedName>
        <fullName evidence="1">Uncharacterized protein</fullName>
    </submittedName>
</protein>
<accession>A0A550CFT9</accession>
<dbReference type="EMBL" id="VDMD01000009">
    <property type="protein sequence ID" value="TRM63663.1"/>
    <property type="molecule type" value="Genomic_DNA"/>
</dbReference>